<proteinExistence type="predicted"/>
<dbReference type="Pfam" id="PF04536">
    <property type="entry name" value="TPM_phosphatase"/>
    <property type="match status" value="1"/>
</dbReference>
<sequence length="497" mass="54700">MNKNILLLPFFLILLWPAQFCLAQKNYTLSQIPDPKINGNGYVSNPDEVLSLTDVELLNQTIAQLDDTTKVQIAVVVVRNFDEHAEVFDFALQLFRKWGIGKANANNGLLLFVATDRREYRFITGYGLEGLLPDVTLQKIGDKFLLPAFKQAAYGEGITNALNTIAEYLAQKSNKKELNQLLDKRAPSSESGAEIIGICALIIFAGAAVFQTSKKYMKPKGAKKTKVKANSYDKVTTVGCVAIFIILFGLAFIIIFIAGLDWVKTISAGAIPYILYSIVAILVLFRYYSVLSDIRGFYKDDENLSDAVQRFNRVAWLYTIVSPLMLIAVLIEVIRRKSIMKRFKPLTDTKGQPMARINRDENREGKPYISAGQLAEENAGAYMYDIWVSADGKETKLITNEGSAFGSFDECPRCKFKTFCKPKTITISAATYTKEGSGKEIRRCENCQYEELIKMVVLPMRTKSAGSSTSGGSSSSSSGSSSWGGGSSGGGGAGGKW</sequence>
<dbReference type="Gene3D" id="3.10.310.50">
    <property type="match status" value="1"/>
</dbReference>
<feature type="transmembrane region" description="Helical" evidence="2">
    <location>
        <begin position="235"/>
        <end position="258"/>
    </location>
</feature>
<reference evidence="5 6" key="1">
    <citation type="journal article" date="2016" name="Int. J. Syst. Evol. Microbiol.">
        <title>Proposal of Mucilaginibacter phyllosphaerae sp. nov. isolated from the phyllosphere of Galium album.</title>
        <authorList>
            <person name="Aydogan E.L."/>
            <person name="Busse H.J."/>
            <person name="Moser G."/>
            <person name="Muller C."/>
            <person name="Kampfer P."/>
            <person name="Glaeser S.P."/>
        </authorList>
    </citation>
    <scope>NUCLEOTIDE SEQUENCE [LARGE SCALE GENOMIC DNA]</scope>
    <source>
        <strain evidence="5 6">PP-F2FG21</strain>
    </source>
</reference>
<evidence type="ECO:0000313" key="4">
    <source>
        <dbReference type="EMBL" id="MBB3968115.1"/>
    </source>
</evidence>
<protein>
    <recommendedName>
        <fullName evidence="3">TPM domain-containing protein</fullName>
    </recommendedName>
</protein>
<dbReference type="PANTHER" id="PTHR30373">
    <property type="entry name" value="UPF0603 PROTEIN YGCG"/>
    <property type="match status" value="1"/>
</dbReference>
<dbReference type="RefSeq" id="WP_134334703.1">
    <property type="nucleotide sequence ID" value="NZ_BMCZ01000001.1"/>
</dbReference>
<name>A0A4Y8AIG9_9SPHI</name>
<reference evidence="4 7" key="3">
    <citation type="submission" date="2020-08" db="EMBL/GenBank/DDBJ databases">
        <title>Genomic Encyclopedia of Type Strains, Phase IV (KMG-IV): sequencing the most valuable type-strain genomes for metagenomic binning, comparative biology and taxonomic classification.</title>
        <authorList>
            <person name="Goeker M."/>
        </authorList>
    </citation>
    <scope>NUCLEOTIDE SEQUENCE [LARGE SCALE GENOMIC DNA]</scope>
    <source>
        <strain evidence="4 7">DSM 100995</strain>
    </source>
</reference>
<accession>A0A4Y8AIG9</accession>
<dbReference type="PANTHER" id="PTHR30373:SF2">
    <property type="entry name" value="UPF0603 PROTEIN YGCG"/>
    <property type="match status" value="1"/>
</dbReference>
<reference evidence="5" key="2">
    <citation type="submission" date="2019-03" db="EMBL/GenBank/DDBJ databases">
        <authorList>
            <person name="Yan Y.-Q."/>
            <person name="Du Z.-J."/>
        </authorList>
    </citation>
    <scope>NUCLEOTIDE SEQUENCE</scope>
    <source>
        <strain evidence="5">PP-F2FG21</strain>
    </source>
</reference>
<gene>
    <name evidence="5" type="ORF">E2R65_01500</name>
    <name evidence="4" type="ORF">GGR35_000701</name>
</gene>
<feature type="transmembrane region" description="Helical" evidence="2">
    <location>
        <begin position="315"/>
        <end position="334"/>
    </location>
</feature>
<dbReference type="Proteomes" id="UP000583101">
    <property type="component" value="Unassembled WGS sequence"/>
</dbReference>
<evidence type="ECO:0000313" key="7">
    <source>
        <dbReference type="Proteomes" id="UP000583101"/>
    </source>
</evidence>
<dbReference type="Proteomes" id="UP000297248">
    <property type="component" value="Unassembled WGS sequence"/>
</dbReference>
<evidence type="ECO:0000256" key="1">
    <source>
        <dbReference type="SAM" id="MobiDB-lite"/>
    </source>
</evidence>
<dbReference type="EMBL" id="JACIEG010000001">
    <property type="protein sequence ID" value="MBB3968115.1"/>
    <property type="molecule type" value="Genomic_DNA"/>
</dbReference>
<feature type="region of interest" description="Disordered" evidence="1">
    <location>
        <begin position="463"/>
        <end position="497"/>
    </location>
</feature>
<organism evidence="5 6">
    <name type="scientific">Mucilaginibacter phyllosphaerae</name>
    <dbReference type="NCBI Taxonomy" id="1812349"/>
    <lineage>
        <taxon>Bacteria</taxon>
        <taxon>Pseudomonadati</taxon>
        <taxon>Bacteroidota</taxon>
        <taxon>Sphingobacteriia</taxon>
        <taxon>Sphingobacteriales</taxon>
        <taxon>Sphingobacteriaceae</taxon>
        <taxon>Mucilaginibacter</taxon>
    </lineage>
</organism>
<keyword evidence="2" id="KW-0472">Membrane</keyword>
<dbReference type="OrthoDB" id="9810918at2"/>
<keyword evidence="2" id="KW-1133">Transmembrane helix</keyword>
<comment type="caution">
    <text evidence="5">The sequence shown here is derived from an EMBL/GenBank/DDBJ whole genome shotgun (WGS) entry which is preliminary data.</text>
</comment>
<feature type="transmembrane region" description="Helical" evidence="2">
    <location>
        <begin position="270"/>
        <end position="289"/>
    </location>
</feature>
<evidence type="ECO:0000256" key="2">
    <source>
        <dbReference type="SAM" id="Phobius"/>
    </source>
</evidence>
<feature type="transmembrane region" description="Helical" evidence="2">
    <location>
        <begin position="195"/>
        <end position="214"/>
    </location>
</feature>
<feature type="compositionally biased region" description="Low complexity" evidence="1">
    <location>
        <begin position="464"/>
        <end position="481"/>
    </location>
</feature>
<evidence type="ECO:0000313" key="6">
    <source>
        <dbReference type="Proteomes" id="UP000297248"/>
    </source>
</evidence>
<feature type="domain" description="TPM" evidence="3">
    <location>
        <begin position="44"/>
        <end position="167"/>
    </location>
</feature>
<evidence type="ECO:0000313" key="5">
    <source>
        <dbReference type="EMBL" id="TEW68864.1"/>
    </source>
</evidence>
<feature type="compositionally biased region" description="Gly residues" evidence="1">
    <location>
        <begin position="482"/>
        <end position="497"/>
    </location>
</feature>
<dbReference type="AlphaFoldDB" id="A0A4Y8AIG9"/>
<keyword evidence="7" id="KW-1185">Reference proteome</keyword>
<dbReference type="EMBL" id="SNQG01000001">
    <property type="protein sequence ID" value="TEW68864.1"/>
    <property type="molecule type" value="Genomic_DNA"/>
</dbReference>
<evidence type="ECO:0000259" key="3">
    <source>
        <dbReference type="Pfam" id="PF04536"/>
    </source>
</evidence>
<keyword evidence="2" id="KW-0812">Transmembrane</keyword>
<dbReference type="InterPro" id="IPR007621">
    <property type="entry name" value="TPM_dom"/>
</dbReference>